<evidence type="ECO:0000313" key="2">
    <source>
        <dbReference type="EMBL" id="XCM81930.1"/>
    </source>
</evidence>
<dbReference type="PANTHER" id="PTHR36454">
    <property type="entry name" value="LMO2823 PROTEIN"/>
    <property type="match status" value="1"/>
</dbReference>
<dbReference type="AlphaFoldDB" id="A0AAU8K174"/>
<dbReference type="EMBL" id="CP159872">
    <property type="protein sequence ID" value="XCM81930.1"/>
    <property type="molecule type" value="Genomic_DNA"/>
</dbReference>
<dbReference type="KEGG" id="kcm:ABWK59_25035"/>
<sequence length="460" mass="50105">MSAPSADHGAEPSAGGPGDPGHVAAAGLSLAPFRGLRYDPDRVGTLAAVTSPPYDVVDPGRRHDLETADPHNIVRLILPRPEPEDAGDRPDRDTRYRHAARLLAEWQREGVLAADPVPALYVYEQRTHEPGPEGGPEGGVLQRGLIGALAVSGRETGVVLPHEDVMPRPVADRVGLMRTTRANLEPLLLTYRGSGGASAVIERAVERDPLLATTTSDGTDHRLWAVTDPADLAAVTRDLATCRALIADGHHRWEMYLRLQREHRHLPRSPWDRGLVLLVDTARYPLRVRAIHRVLYRLPLDRALAALGDQWQVKEVPGPLNTALQALAEAKRHGANAMLLTAGDGAFRLLTEPDEALLAATVRTDRPEEWRHLDATVLHATLLDHTWRIPDSPDEIGYLHAAEAAEREAARTGGTAVLLHPVEERVVRRLAEQGVTMPRKSTSFGPKPATGLVLRSLTLG</sequence>
<dbReference type="PANTHER" id="PTHR36454:SF1">
    <property type="entry name" value="DUF1015 DOMAIN-CONTAINING PROTEIN"/>
    <property type="match status" value="1"/>
</dbReference>
<name>A0AAU8K174_9ACTN</name>
<dbReference type="PIRSF" id="PIRSF033563">
    <property type="entry name" value="UCP033563"/>
    <property type="match status" value="1"/>
</dbReference>
<organism evidence="2">
    <name type="scientific">Kitasatospora camelliae</name>
    <dbReference type="NCBI Taxonomy" id="3156397"/>
    <lineage>
        <taxon>Bacteria</taxon>
        <taxon>Bacillati</taxon>
        <taxon>Actinomycetota</taxon>
        <taxon>Actinomycetes</taxon>
        <taxon>Kitasatosporales</taxon>
        <taxon>Streptomycetaceae</taxon>
        <taxon>Kitasatospora</taxon>
    </lineage>
</organism>
<evidence type="ECO:0000256" key="1">
    <source>
        <dbReference type="SAM" id="MobiDB-lite"/>
    </source>
</evidence>
<proteinExistence type="predicted"/>
<dbReference type="RefSeq" id="WP_354642860.1">
    <property type="nucleotide sequence ID" value="NZ_CP159872.1"/>
</dbReference>
<reference evidence="2" key="1">
    <citation type="submission" date="2024-06" db="EMBL/GenBank/DDBJ databases">
        <title>The genome sequences of Kitasatospora sp. strain HUAS MG31.</title>
        <authorList>
            <person name="Mo P."/>
        </authorList>
    </citation>
    <scope>NUCLEOTIDE SEQUENCE</scope>
    <source>
        <strain evidence="2">HUAS MG31</strain>
    </source>
</reference>
<dbReference type="InterPro" id="IPR008323">
    <property type="entry name" value="UCP033563"/>
</dbReference>
<gene>
    <name evidence="2" type="ORF">ABWK59_25035</name>
</gene>
<accession>A0AAU8K174</accession>
<protein>
    <submittedName>
        <fullName evidence="2">DUF1015 domain-containing protein</fullName>
    </submittedName>
</protein>
<feature type="region of interest" description="Disordered" evidence="1">
    <location>
        <begin position="1"/>
        <end position="25"/>
    </location>
</feature>
<dbReference type="Pfam" id="PF06245">
    <property type="entry name" value="DUF1015"/>
    <property type="match status" value="1"/>
</dbReference>